<dbReference type="CDD" id="cd12797">
    <property type="entry name" value="M23_peptidase"/>
    <property type="match status" value="1"/>
</dbReference>
<dbReference type="InParanoid" id="A0A1B1AH33"/>
<evidence type="ECO:0000256" key="1">
    <source>
        <dbReference type="SAM" id="SignalP"/>
    </source>
</evidence>
<gene>
    <name evidence="3" type="ORF">ATE48_08040</name>
</gene>
<evidence type="ECO:0000259" key="2">
    <source>
        <dbReference type="Pfam" id="PF01551"/>
    </source>
</evidence>
<name>A0A1B1AH33_9PROT</name>
<protein>
    <recommendedName>
        <fullName evidence="2">M23ase beta-sheet core domain-containing protein</fullName>
    </recommendedName>
</protein>
<sequence length="197" mass="21479">MRSLIVATILAMLPASACAQTQVLSGETPAPIETVTLHRLFNEYYACGEHVEGELQYMGDALGADCFIQGGLDPNTEGGFVRAYRNDGLRNEDWYGWGAEVLAPFDATIVRININPAVNEPGRLGAPPASFIVFERADGMRVLFAHVQDILIEQGATVVAGQVVAHVGNNGYGRSPHIHVGAWKDETPYQIRWDLRS</sequence>
<dbReference type="Pfam" id="PF01551">
    <property type="entry name" value="Peptidase_M23"/>
    <property type="match status" value="1"/>
</dbReference>
<feature type="domain" description="M23ase beta-sheet core" evidence="2">
    <location>
        <begin position="98"/>
        <end position="189"/>
    </location>
</feature>
<dbReference type="KEGG" id="cbot:ATE48_08040"/>
<dbReference type="EMBL" id="CP013244">
    <property type="protein sequence ID" value="ANP45874.1"/>
    <property type="molecule type" value="Genomic_DNA"/>
</dbReference>
<evidence type="ECO:0000313" key="3">
    <source>
        <dbReference type="EMBL" id="ANP45874.1"/>
    </source>
</evidence>
<dbReference type="Gene3D" id="2.70.70.10">
    <property type="entry name" value="Glucose Permease (Domain IIA)"/>
    <property type="match status" value="1"/>
</dbReference>
<dbReference type="OrthoDB" id="5489603at2"/>
<dbReference type="RefSeq" id="WP_066769923.1">
    <property type="nucleotide sequence ID" value="NZ_CP013244.1"/>
</dbReference>
<keyword evidence="4" id="KW-1185">Reference proteome</keyword>
<dbReference type="AlphaFoldDB" id="A0A1B1AH33"/>
<feature type="signal peptide" evidence="1">
    <location>
        <begin position="1"/>
        <end position="19"/>
    </location>
</feature>
<evidence type="ECO:0000313" key="4">
    <source>
        <dbReference type="Proteomes" id="UP000092498"/>
    </source>
</evidence>
<dbReference type="Proteomes" id="UP000092498">
    <property type="component" value="Chromosome"/>
</dbReference>
<dbReference type="InterPro" id="IPR016047">
    <property type="entry name" value="M23ase_b-sheet_dom"/>
</dbReference>
<organism evidence="3 4">
    <name type="scientific">Candidatus Viadribacter manganicus</name>
    <dbReference type="NCBI Taxonomy" id="1759059"/>
    <lineage>
        <taxon>Bacteria</taxon>
        <taxon>Pseudomonadati</taxon>
        <taxon>Pseudomonadota</taxon>
        <taxon>Alphaproteobacteria</taxon>
        <taxon>Hyphomonadales</taxon>
        <taxon>Hyphomonadaceae</taxon>
        <taxon>Candidatus Viadribacter</taxon>
    </lineage>
</organism>
<keyword evidence="1" id="KW-0732">Signal</keyword>
<feature type="chain" id="PRO_5008518806" description="M23ase beta-sheet core domain-containing protein" evidence="1">
    <location>
        <begin position="20"/>
        <end position="197"/>
    </location>
</feature>
<accession>A0A1B1AH33</accession>
<dbReference type="SUPFAM" id="SSF51261">
    <property type="entry name" value="Duplicated hybrid motif"/>
    <property type="match status" value="1"/>
</dbReference>
<proteinExistence type="predicted"/>
<dbReference type="InterPro" id="IPR011055">
    <property type="entry name" value="Dup_hybrid_motif"/>
</dbReference>
<reference evidence="3 4" key="1">
    <citation type="submission" date="2015-11" db="EMBL/GenBank/DDBJ databases">
        <title>Whole-Genome Sequence of Candidatus Oderbacter manganicum from the National Park Lower Oder Valley, Germany.</title>
        <authorList>
            <person name="Braun B."/>
            <person name="Liere K."/>
            <person name="Szewzyk U."/>
        </authorList>
    </citation>
    <scope>NUCLEOTIDE SEQUENCE [LARGE SCALE GENOMIC DNA]</scope>
    <source>
        <strain evidence="3 4">OTSz_A_272</strain>
    </source>
</reference>